<dbReference type="Proteomes" id="UP000605201">
    <property type="component" value="Unassembled WGS sequence"/>
</dbReference>
<dbReference type="PANTHER" id="PTHR21485:SF3">
    <property type="entry name" value="N-ACYLNEURAMINATE CYTIDYLYLTRANSFERASE"/>
    <property type="match status" value="1"/>
</dbReference>
<dbReference type="NCBIfam" id="TIGR01670">
    <property type="entry name" value="KdsC-phosphatas"/>
    <property type="match status" value="1"/>
</dbReference>
<protein>
    <submittedName>
        <fullName evidence="8">HAD-IIIA family hydrolase</fullName>
    </submittedName>
</protein>
<reference evidence="8 9" key="1">
    <citation type="submission" date="2020-08" db="EMBL/GenBank/DDBJ databases">
        <title>Bridging the membrane lipid divide: bacteria of the FCB group superphylum have the potential to synthesize archaeal ether lipids.</title>
        <authorList>
            <person name="Villanueva L."/>
            <person name="Von Meijenfeldt F.A.B."/>
            <person name="Westbye A.B."/>
            <person name="Yadav S."/>
            <person name="Hopmans E.C."/>
            <person name="Dutilh B.E."/>
            <person name="Sinninghe Damste J.S."/>
        </authorList>
    </citation>
    <scope>NUCLEOTIDE SEQUENCE [LARGE SCALE GENOMIC DNA]</scope>
    <source>
        <strain evidence="8">NIOZ-UU17</strain>
    </source>
</reference>
<dbReference type="GO" id="GO:0008781">
    <property type="term" value="F:N-acylneuraminate cytidylyltransferase activity"/>
    <property type="evidence" value="ECO:0007669"/>
    <property type="project" value="TreeGrafter"/>
</dbReference>
<dbReference type="EMBL" id="JACNIG010000435">
    <property type="protein sequence ID" value="MBC8434414.1"/>
    <property type="molecule type" value="Genomic_DNA"/>
</dbReference>
<feature type="binding site" evidence="7">
    <location>
        <position position="108"/>
    </location>
    <ligand>
        <name>Mg(2+)</name>
        <dbReference type="ChEBI" id="CHEBI:18420"/>
    </ligand>
</feature>
<comment type="caution">
    <text evidence="8">The sequence shown here is derived from an EMBL/GenBank/DDBJ whole genome shotgun (WGS) entry which is preliminary data.</text>
</comment>
<evidence type="ECO:0000256" key="2">
    <source>
        <dbReference type="ARBA" id="ARBA00005893"/>
    </source>
</evidence>
<dbReference type="SFLD" id="SFLDG01138">
    <property type="entry name" value="C1.6.2:_Deoxy-d-mannose-octulo"/>
    <property type="match status" value="1"/>
</dbReference>
<dbReference type="GO" id="GO:0016788">
    <property type="term" value="F:hydrolase activity, acting on ester bonds"/>
    <property type="evidence" value="ECO:0007669"/>
    <property type="project" value="InterPro"/>
</dbReference>
<dbReference type="InterPro" id="IPR036412">
    <property type="entry name" value="HAD-like_sf"/>
</dbReference>
<dbReference type="SUPFAM" id="SSF56784">
    <property type="entry name" value="HAD-like"/>
    <property type="match status" value="1"/>
</dbReference>
<dbReference type="PANTHER" id="PTHR21485">
    <property type="entry name" value="HAD SUPERFAMILY MEMBERS CMAS AND KDSC"/>
    <property type="match status" value="1"/>
</dbReference>
<keyword evidence="4 7" id="KW-0479">Metal-binding</keyword>
<gene>
    <name evidence="8" type="ORF">H8D96_21100</name>
</gene>
<organism evidence="8 9">
    <name type="scientific">Candidatus Desulfatibia vada</name>
    <dbReference type="NCBI Taxonomy" id="2841696"/>
    <lineage>
        <taxon>Bacteria</taxon>
        <taxon>Pseudomonadati</taxon>
        <taxon>Thermodesulfobacteriota</taxon>
        <taxon>Desulfobacteria</taxon>
        <taxon>Desulfobacterales</taxon>
        <taxon>Desulfobacterales incertae sedis</taxon>
        <taxon>Candidatus Desulfatibia</taxon>
    </lineage>
</organism>
<evidence type="ECO:0000256" key="7">
    <source>
        <dbReference type="PIRSR" id="PIRSR006118-2"/>
    </source>
</evidence>
<comment type="cofactor">
    <cofactor evidence="1 7">
        <name>Mg(2+)</name>
        <dbReference type="ChEBI" id="CHEBI:18420"/>
    </cofactor>
</comment>
<comment type="similarity">
    <text evidence="2">Belongs to the KdsC family.</text>
</comment>
<dbReference type="AlphaFoldDB" id="A0A8J6NW13"/>
<dbReference type="FunFam" id="3.40.50.1000:FF:000029">
    <property type="entry name" value="3-deoxy-D-manno-octulosonate 8-phosphate phosphatase KdsC"/>
    <property type="match status" value="1"/>
</dbReference>
<dbReference type="PIRSF" id="PIRSF006118">
    <property type="entry name" value="KDO8-P_Ptase"/>
    <property type="match status" value="1"/>
</dbReference>
<dbReference type="NCBIfam" id="TIGR01662">
    <property type="entry name" value="HAD-SF-IIIA"/>
    <property type="match status" value="1"/>
</dbReference>
<evidence type="ECO:0000256" key="5">
    <source>
        <dbReference type="ARBA" id="ARBA00022801"/>
    </source>
</evidence>
<evidence type="ECO:0000256" key="4">
    <source>
        <dbReference type="ARBA" id="ARBA00022723"/>
    </source>
</evidence>
<sequence>MTDSKLKGLKLLILDVDGVLTDGSVIYNDKGEETKVFGVRDGLGIKLLMEAGVNVCIATGRHSEALHHRCRDLGIVHIFDGLKDKAAILDLILNRTGVSAEEVAFIGDDLPDIPLMKKVGLAIAVADAHATVLENADMVTLAKGGCGAVREVSETVLKAQGLWENILGRFL</sequence>
<dbReference type="InterPro" id="IPR050793">
    <property type="entry name" value="CMP-NeuNAc_synthase"/>
</dbReference>
<evidence type="ECO:0000256" key="1">
    <source>
        <dbReference type="ARBA" id="ARBA00001946"/>
    </source>
</evidence>
<keyword evidence="5 8" id="KW-0378">Hydrolase</keyword>
<dbReference type="InterPro" id="IPR006549">
    <property type="entry name" value="HAD-SF_hydro_IIIA"/>
</dbReference>
<comment type="subunit">
    <text evidence="3">Homotetramer.</text>
</comment>
<dbReference type="Gene3D" id="3.40.50.1000">
    <property type="entry name" value="HAD superfamily/HAD-like"/>
    <property type="match status" value="1"/>
</dbReference>
<keyword evidence="6 7" id="KW-0460">Magnesium</keyword>
<dbReference type="SFLD" id="SFLDG01136">
    <property type="entry name" value="C1.6:_Phosphoserine_Phosphatas"/>
    <property type="match status" value="1"/>
</dbReference>
<dbReference type="GO" id="GO:0046872">
    <property type="term" value="F:metal ion binding"/>
    <property type="evidence" value="ECO:0007669"/>
    <property type="project" value="UniProtKB-KW"/>
</dbReference>
<evidence type="ECO:0000256" key="6">
    <source>
        <dbReference type="ARBA" id="ARBA00022842"/>
    </source>
</evidence>
<feature type="binding site" evidence="7">
    <location>
        <position position="15"/>
    </location>
    <ligand>
        <name>Mg(2+)</name>
        <dbReference type="ChEBI" id="CHEBI:18420"/>
    </ligand>
</feature>
<dbReference type="SFLD" id="SFLDS00003">
    <property type="entry name" value="Haloacid_Dehalogenase"/>
    <property type="match status" value="1"/>
</dbReference>
<dbReference type="CDD" id="cd01630">
    <property type="entry name" value="HAD_KDO-like"/>
    <property type="match status" value="1"/>
</dbReference>
<name>A0A8J6NW13_9BACT</name>
<evidence type="ECO:0000313" key="9">
    <source>
        <dbReference type="Proteomes" id="UP000605201"/>
    </source>
</evidence>
<dbReference type="Pfam" id="PF08282">
    <property type="entry name" value="Hydrolase_3"/>
    <property type="match status" value="1"/>
</dbReference>
<evidence type="ECO:0000313" key="8">
    <source>
        <dbReference type="EMBL" id="MBC8434414.1"/>
    </source>
</evidence>
<dbReference type="InterPro" id="IPR023214">
    <property type="entry name" value="HAD_sf"/>
</dbReference>
<proteinExistence type="inferred from homology"/>
<dbReference type="InterPro" id="IPR010023">
    <property type="entry name" value="KdsC_fam"/>
</dbReference>
<feature type="binding site" evidence="7">
    <location>
        <position position="17"/>
    </location>
    <ligand>
        <name>substrate</name>
    </ligand>
</feature>
<accession>A0A8J6NW13</accession>
<evidence type="ECO:0000256" key="3">
    <source>
        <dbReference type="ARBA" id="ARBA00011881"/>
    </source>
</evidence>